<dbReference type="SMART" id="SM00463">
    <property type="entry name" value="SMR"/>
    <property type="match status" value="1"/>
</dbReference>
<dbReference type="Gene3D" id="3.30.1370.110">
    <property type="match status" value="1"/>
</dbReference>
<keyword evidence="1" id="KW-0175">Coiled coil</keyword>
<feature type="compositionally biased region" description="Low complexity" evidence="2">
    <location>
        <begin position="131"/>
        <end position="150"/>
    </location>
</feature>
<feature type="domain" description="Smr" evidence="3">
    <location>
        <begin position="556"/>
        <end position="632"/>
    </location>
</feature>
<proteinExistence type="predicted"/>
<evidence type="ECO:0000256" key="2">
    <source>
        <dbReference type="SAM" id="MobiDB-lite"/>
    </source>
</evidence>
<dbReference type="InterPro" id="IPR036063">
    <property type="entry name" value="Smr_dom_sf"/>
</dbReference>
<feature type="region of interest" description="Disordered" evidence="2">
    <location>
        <begin position="184"/>
        <end position="313"/>
    </location>
</feature>
<feature type="region of interest" description="Disordered" evidence="2">
    <location>
        <begin position="332"/>
        <end position="382"/>
    </location>
</feature>
<protein>
    <recommendedName>
        <fullName evidence="3">Smr domain-containing protein</fullName>
    </recommendedName>
</protein>
<feature type="compositionally biased region" description="Low complexity" evidence="2">
    <location>
        <begin position="190"/>
        <end position="203"/>
    </location>
</feature>
<evidence type="ECO:0000313" key="4">
    <source>
        <dbReference type="EMBL" id="KAK7692476.1"/>
    </source>
</evidence>
<comment type="caution">
    <text evidence="4">The sequence shown here is derived from an EMBL/GenBank/DDBJ whole genome shotgun (WGS) entry which is preliminary data.</text>
</comment>
<reference evidence="4 5" key="1">
    <citation type="submission" date="2022-09" db="EMBL/GenBank/DDBJ databases">
        <authorList>
            <person name="Palmer J.M."/>
        </authorList>
    </citation>
    <scope>NUCLEOTIDE SEQUENCE [LARGE SCALE GENOMIC DNA]</scope>
    <source>
        <strain evidence="4 5">DSM 7382</strain>
    </source>
</reference>
<feature type="region of interest" description="Disordered" evidence="2">
    <location>
        <begin position="129"/>
        <end position="150"/>
    </location>
</feature>
<dbReference type="PROSITE" id="PS50828">
    <property type="entry name" value="SMR"/>
    <property type="match status" value="1"/>
</dbReference>
<evidence type="ECO:0000259" key="3">
    <source>
        <dbReference type="PROSITE" id="PS50828"/>
    </source>
</evidence>
<evidence type="ECO:0000313" key="5">
    <source>
        <dbReference type="Proteomes" id="UP001385951"/>
    </source>
</evidence>
<gene>
    <name evidence="4" type="ORF">QCA50_004101</name>
</gene>
<dbReference type="PANTHER" id="PTHR47417:SF1">
    <property type="entry name" value="SMR DOMAIN-CONTAINING PROTEIN YPL199C"/>
    <property type="match status" value="1"/>
</dbReference>
<dbReference type="EMBL" id="JASBNA010000004">
    <property type="protein sequence ID" value="KAK7692476.1"/>
    <property type="molecule type" value="Genomic_DNA"/>
</dbReference>
<dbReference type="InterPro" id="IPR053020">
    <property type="entry name" value="Smr_domain_protein"/>
</dbReference>
<dbReference type="AlphaFoldDB" id="A0AAW0GSE2"/>
<feature type="coiled-coil region" evidence="1">
    <location>
        <begin position="485"/>
        <end position="512"/>
    </location>
</feature>
<dbReference type="Pfam" id="PF01713">
    <property type="entry name" value="Smr"/>
    <property type="match status" value="1"/>
</dbReference>
<evidence type="ECO:0000256" key="1">
    <source>
        <dbReference type="SAM" id="Coils"/>
    </source>
</evidence>
<keyword evidence="5" id="KW-1185">Reference proteome</keyword>
<dbReference type="PANTHER" id="PTHR47417">
    <property type="entry name" value="SMR DOMAIN-CONTAINING PROTEIN YPL199C"/>
    <property type="match status" value="1"/>
</dbReference>
<accession>A0AAW0GSE2</accession>
<organism evidence="4 5">
    <name type="scientific">Cerrena zonata</name>
    <dbReference type="NCBI Taxonomy" id="2478898"/>
    <lineage>
        <taxon>Eukaryota</taxon>
        <taxon>Fungi</taxon>
        <taxon>Dikarya</taxon>
        <taxon>Basidiomycota</taxon>
        <taxon>Agaricomycotina</taxon>
        <taxon>Agaricomycetes</taxon>
        <taxon>Polyporales</taxon>
        <taxon>Cerrenaceae</taxon>
        <taxon>Cerrena</taxon>
    </lineage>
</organism>
<name>A0AAW0GSE2_9APHY</name>
<dbReference type="Proteomes" id="UP001385951">
    <property type="component" value="Unassembled WGS sequence"/>
</dbReference>
<feature type="compositionally biased region" description="Pro residues" evidence="2">
    <location>
        <begin position="359"/>
        <end position="368"/>
    </location>
</feature>
<dbReference type="InterPro" id="IPR002625">
    <property type="entry name" value="Smr_dom"/>
</dbReference>
<dbReference type="SUPFAM" id="SSF160443">
    <property type="entry name" value="SMR domain-like"/>
    <property type="match status" value="1"/>
</dbReference>
<sequence>MSMDSILSVALGLGLRALINNVTQNPYRASVLIGIWEGVVLNHFLVKHPRSVDPYVAFGFRLFVDFLFTESFLRMTIIVLWTGLGLVFSDLGRDLSKDRRFRRLWRRIRRLVVKPMLGLLPASSLTRVRFSGGSTSSAVSRSTLRSTASGSSSSSLRVLLRPTTRPVPGAFDQWSEASTDIGRAADNESVSHTSSVSQVRSVSQAGSISQASSVSRDPPLPPLPRARSTSRPAQRTHQPPLTLYPPSLPSRPRSEVAQDTHVYPSPRHSPSELSYGDIPDPPSPVHDDTMRHDIHSGLTTPTSNPMMHDLHPDDRPYINSGLTTPEYLTQPLTSDGLPPVRVIHESPEQTPSRSQLDLPPIPIRPPPQGSTIHGNSDDEGEHMPFPEPQFVTLLPLDSLQPTNPLPSPGLIPPVSEIPNIPTADDPPEGVAEVEVDDTNKRDTIMDPPPRYQTVYVPDLTEASPVGTEVDSLLSDGPKGAVIARAETLRKEAHAKEKERDELREKMHEARRNGNHFEALKYQVDLDEAQASAQKLHSQARRRFYHAHNQNREPQEIDVHRLNVTEAMVAVKTALRDAYVNGAPTLRIIVGKGKHSNNKIPVLKNAVITNLQREHIEAEPDRTNTGVLIVTLPGQTGPSGSVP</sequence>
<feature type="compositionally biased region" description="Basic and acidic residues" evidence="2">
    <location>
        <begin position="285"/>
        <end position="295"/>
    </location>
</feature>